<name>A0A396RZ54_9SPHN</name>
<dbReference type="RefSeq" id="WP_118862528.1">
    <property type="nucleotide sequence ID" value="NZ_QWLV01000001.1"/>
</dbReference>
<dbReference type="OrthoDB" id="8482143at2"/>
<dbReference type="AlphaFoldDB" id="A0A396RZ54"/>
<protein>
    <recommendedName>
        <fullName evidence="4">Lipoprotein</fullName>
    </recommendedName>
</protein>
<reference evidence="2 3" key="1">
    <citation type="submission" date="2018-08" db="EMBL/GenBank/DDBJ databases">
        <title>The multiple taxonomic identification of Sphingomonas gilva.</title>
        <authorList>
            <person name="Zhu D."/>
            <person name="Zheng S."/>
        </authorList>
    </citation>
    <scope>NUCLEOTIDE SEQUENCE [LARGE SCALE GENOMIC DNA]</scope>
    <source>
        <strain evidence="2 3">ZDH117</strain>
    </source>
</reference>
<feature type="signal peptide" evidence="1">
    <location>
        <begin position="1"/>
        <end position="18"/>
    </location>
</feature>
<proteinExistence type="predicted"/>
<evidence type="ECO:0008006" key="4">
    <source>
        <dbReference type="Google" id="ProtNLM"/>
    </source>
</evidence>
<organism evidence="2 3">
    <name type="scientific">Sphingomonas gilva</name>
    <dbReference type="NCBI Taxonomy" id="2305907"/>
    <lineage>
        <taxon>Bacteria</taxon>
        <taxon>Pseudomonadati</taxon>
        <taxon>Pseudomonadota</taxon>
        <taxon>Alphaproteobacteria</taxon>
        <taxon>Sphingomonadales</taxon>
        <taxon>Sphingomonadaceae</taxon>
        <taxon>Sphingomonas</taxon>
    </lineage>
</organism>
<accession>A0A396RZ54</accession>
<evidence type="ECO:0000313" key="2">
    <source>
        <dbReference type="EMBL" id="RHW19021.1"/>
    </source>
</evidence>
<dbReference type="EMBL" id="QWLV01000001">
    <property type="protein sequence ID" value="RHW19021.1"/>
    <property type="molecule type" value="Genomic_DNA"/>
</dbReference>
<gene>
    <name evidence="2" type="ORF">D1610_02505</name>
</gene>
<keyword evidence="1" id="KW-0732">Signal</keyword>
<feature type="chain" id="PRO_5017296358" description="Lipoprotein" evidence="1">
    <location>
        <begin position="19"/>
        <end position="124"/>
    </location>
</feature>
<dbReference type="Proteomes" id="UP000266693">
    <property type="component" value="Unassembled WGS sequence"/>
</dbReference>
<evidence type="ECO:0000313" key="3">
    <source>
        <dbReference type="Proteomes" id="UP000266693"/>
    </source>
</evidence>
<sequence length="124" mass="13075">MRRTALALVSGLALSACVAPSTAPAPGRVTVPPPPRYSAAGLESVLGQSASALTRLFGKPDKDTREVGARKLQFASPFCVLDAYLYPKGSGEPVVTHIDARQPDGRDIDRASCVAAMQRRRGGR</sequence>
<comment type="caution">
    <text evidence="2">The sequence shown here is derived from an EMBL/GenBank/DDBJ whole genome shotgun (WGS) entry which is preliminary data.</text>
</comment>
<keyword evidence="3" id="KW-1185">Reference proteome</keyword>
<evidence type="ECO:0000256" key="1">
    <source>
        <dbReference type="SAM" id="SignalP"/>
    </source>
</evidence>
<dbReference type="PROSITE" id="PS51257">
    <property type="entry name" value="PROKAR_LIPOPROTEIN"/>
    <property type="match status" value="1"/>
</dbReference>